<keyword evidence="2" id="KW-1185">Reference proteome</keyword>
<evidence type="ECO:0000313" key="1">
    <source>
        <dbReference type="EMBL" id="KAK1859328.1"/>
    </source>
</evidence>
<proteinExistence type="predicted"/>
<name>A0ACC3BN32_PYRYE</name>
<protein>
    <submittedName>
        <fullName evidence="1">Uncharacterized protein</fullName>
    </submittedName>
</protein>
<sequence>MADAAAGAGDGTADALGGGAEADVDALADDLEAQLVSRDEAGKLLGQTRRRRRLKEPKFSIIEAIGVESTSGSSTAGGDGGSIPLYRTYLICGPIRGWSDDGWWLSMLTTVRTLPALPCHEVYVQSVVHLVPGTYADDDDFCVRQVRRPGSDKVWRDVGHCRSEQLFRGLVEEQELDDADVRLILRQAANVVRRAAKRLADGYVALFGRRPASGDRVHCAALQVVLRQGSTAVVADYRRKSAAAMRLRWRLLLWAIGAGKVMLMRRILELNHGDAARGAGRRASRVRRSWGSTQMRLLPTPAQLREERRHGFDDEDRVPHLCFKRRGRRKLERWTYVRGSSTDGVRRCHCSDGREKWLRSHTNKYWQQADVASGDDADDVSADGEHGFYYSNENMKTEGCYAPMETDPDKLQELISVPLNGRTHLVPLAYSLAGEKDFEKLVTRAVRGMLQDVMQATFTVPVAAAGVDSSNARDASDSGSSDAVPGCVAQTRIPFKLLDEIQVCADFSMLHWIHGMAGGSDMWRCVQKSGCDTLLFLRPRAHVERNENRTPEVVAEQWPLAVWTLASWSANHYRISIQFCSGTACVACPDSNNLLPVSDGDAFTIGVLTVLHCTGTLAKVLTHFALACQPEVVQDEARRFFFAITGKGKMDALYLREYRELVALVAARPYILSRDIEPVFFIIFKLVQLVNASWRASLGDEDAAAQSGAACKTRLAASILGPLVHEVKPLDPETKPSKTLSLYPHAPIAHLCHQVGAHRLDVAFV</sequence>
<gene>
    <name evidence="1" type="ORF">I4F81_001925</name>
</gene>
<dbReference type="Proteomes" id="UP000798662">
    <property type="component" value="Chromosome 1"/>
</dbReference>
<evidence type="ECO:0000313" key="2">
    <source>
        <dbReference type="Proteomes" id="UP000798662"/>
    </source>
</evidence>
<organism evidence="1 2">
    <name type="scientific">Pyropia yezoensis</name>
    <name type="common">Susabi-nori</name>
    <name type="synonym">Porphyra yezoensis</name>
    <dbReference type="NCBI Taxonomy" id="2788"/>
    <lineage>
        <taxon>Eukaryota</taxon>
        <taxon>Rhodophyta</taxon>
        <taxon>Bangiophyceae</taxon>
        <taxon>Bangiales</taxon>
        <taxon>Bangiaceae</taxon>
        <taxon>Pyropia</taxon>
    </lineage>
</organism>
<comment type="caution">
    <text evidence="1">The sequence shown here is derived from an EMBL/GenBank/DDBJ whole genome shotgun (WGS) entry which is preliminary data.</text>
</comment>
<dbReference type="EMBL" id="CM020618">
    <property type="protein sequence ID" value="KAK1859328.1"/>
    <property type="molecule type" value="Genomic_DNA"/>
</dbReference>
<accession>A0ACC3BN32</accession>
<reference evidence="1" key="1">
    <citation type="submission" date="2019-11" db="EMBL/GenBank/DDBJ databases">
        <title>Nori genome reveals adaptations in red seaweeds to the harsh intertidal environment.</title>
        <authorList>
            <person name="Wang D."/>
            <person name="Mao Y."/>
        </authorList>
    </citation>
    <scope>NUCLEOTIDE SEQUENCE</scope>
    <source>
        <tissue evidence="1">Gametophyte</tissue>
    </source>
</reference>